<dbReference type="AlphaFoldDB" id="A0AAJ0C2Y2"/>
<evidence type="ECO:0000313" key="2">
    <source>
        <dbReference type="Proteomes" id="UP001244011"/>
    </source>
</evidence>
<keyword evidence="2" id="KW-1185">Reference proteome</keyword>
<sequence length="433" mass="47878">MASGCPDRVNISYSGPEADLIHSRSASQWQAALGAAESIQGVLSRTPSLPENIPSDANSIEGYSTWRNTDASCCLAKTERVFRFALRKRWAYILSSSLAERQNLSIAYNPVLDSPSSLEIDLDYALPQELAWKAIASCGVGWTIADGQVSPWAVRVEDIGLCILARGADGYQRPPTAREAACYLARLYHAYDLGSQCSVVLAAALTLPLHASTAPLKSASIELPRPSFPARVTSPGQLDYQDFPAEFSHLGYYMSLSLCPWIFGPITSILNPIISNDNLELLAKILSFTVVAPLWLSSILPSLAKLQDCPHAQPAVDSAAWTSMPQSFINLHPPGPYLRDGMVSRSDVWRLRHDCNREYEDNTFAYSPAYGWPPFDKMRAEDVELEIRNHLQCSHRWEYAWWTWLPDKTDAGFSTNCLTALPSKDVVADGHQL</sequence>
<proteinExistence type="predicted"/>
<evidence type="ECO:0000313" key="1">
    <source>
        <dbReference type="EMBL" id="KAK1768138.1"/>
    </source>
</evidence>
<dbReference type="GeneID" id="85314197"/>
<organism evidence="1 2">
    <name type="scientific">Phialemonium atrogriseum</name>
    <dbReference type="NCBI Taxonomy" id="1093897"/>
    <lineage>
        <taxon>Eukaryota</taxon>
        <taxon>Fungi</taxon>
        <taxon>Dikarya</taxon>
        <taxon>Ascomycota</taxon>
        <taxon>Pezizomycotina</taxon>
        <taxon>Sordariomycetes</taxon>
        <taxon>Sordariomycetidae</taxon>
        <taxon>Cephalothecales</taxon>
        <taxon>Cephalothecaceae</taxon>
        <taxon>Phialemonium</taxon>
    </lineage>
</organism>
<protein>
    <submittedName>
        <fullName evidence="1">Uncharacterized protein</fullName>
    </submittedName>
</protein>
<name>A0AAJ0C2Y2_9PEZI</name>
<comment type="caution">
    <text evidence="1">The sequence shown here is derived from an EMBL/GenBank/DDBJ whole genome shotgun (WGS) entry which is preliminary data.</text>
</comment>
<dbReference type="RefSeq" id="XP_060284351.1">
    <property type="nucleotide sequence ID" value="XM_060431010.1"/>
</dbReference>
<accession>A0AAJ0C2Y2</accession>
<gene>
    <name evidence="1" type="ORF">QBC33DRAFT_577788</name>
</gene>
<dbReference type="Proteomes" id="UP001244011">
    <property type="component" value="Unassembled WGS sequence"/>
</dbReference>
<reference evidence="1" key="1">
    <citation type="submission" date="2023-06" db="EMBL/GenBank/DDBJ databases">
        <title>Genome-scale phylogeny and comparative genomics of the fungal order Sordariales.</title>
        <authorList>
            <consortium name="Lawrence Berkeley National Laboratory"/>
            <person name="Hensen N."/>
            <person name="Bonometti L."/>
            <person name="Westerberg I."/>
            <person name="Brannstrom I.O."/>
            <person name="Guillou S."/>
            <person name="Cros-Aarteil S."/>
            <person name="Calhoun S."/>
            <person name="Haridas S."/>
            <person name="Kuo A."/>
            <person name="Mondo S."/>
            <person name="Pangilinan J."/>
            <person name="Riley R."/>
            <person name="Labutti K."/>
            <person name="Andreopoulos B."/>
            <person name="Lipzen A."/>
            <person name="Chen C."/>
            <person name="Yanf M."/>
            <person name="Daum C."/>
            <person name="Ng V."/>
            <person name="Clum A."/>
            <person name="Steindorff A."/>
            <person name="Ohm R."/>
            <person name="Martin F."/>
            <person name="Silar P."/>
            <person name="Natvig D."/>
            <person name="Lalanne C."/>
            <person name="Gautier V."/>
            <person name="Ament-Velasquez S.L."/>
            <person name="Kruys A."/>
            <person name="Hutchinson M.I."/>
            <person name="Powell A.J."/>
            <person name="Barry K."/>
            <person name="Miller A.N."/>
            <person name="Grigoriev I.V."/>
            <person name="Debuchy R."/>
            <person name="Gladieux P."/>
            <person name="Thoren M.H."/>
            <person name="Johannesson H."/>
        </authorList>
    </citation>
    <scope>NUCLEOTIDE SEQUENCE</scope>
    <source>
        <strain evidence="1">8032-3</strain>
    </source>
</reference>
<dbReference type="EMBL" id="MU839006">
    <property type="protein sequence ID" value="KAK1768138.1"/>
    <property type="molecule type" value="Genomic_DNA"/>
</dbReference>